<reference evidence="1 2" key="1">
    <citation type="submission" date="2020-01" db="EMBL/GenBank/DDBJ databases">
        <title>Insect and environment-associated Actinomycetes.</title>
        <authorList>
            <person name="Currrie C."/>
            <person name="Chevrette M."/>
            <person name="Carlson C."/>
            <person name="Stubbendieck R."/>
            <person name="Wendt-Pienkowski E."/>
        </authorList>
    </citation>
    <scope>NUCLEOTIDE SEQUENCE [LARGE SCALE GENOMIC DNA]</scope>
    <source>
        <strain evidence="1 2">SID11342</strain>
    </source>
</reference>
<accession>A0A6N9U6B5</accession>
<dbReference type="AlphaFoldDB" id="A0A6N9U6B5"/>
<organism evidence="1 2">
    <name type="scientific">Streptomyces halstedii</name>
    <dbReference type="NCBI Taxonomy" id="1944"/>
    <lineage>
        <taxon>Bacteria</taxon>
        <taxon>Bacillati</taxon>
        <taxon>Actinomycetota</taxon>
        <taxon>Actinomycetes</taxon>
        <taxon>Kitasatosporales</taxon>
        <taxon>Streptomycetaceae</taxon>
        <taxon>Streptomyces</taxon>
    </lineage>
</organism>
<evidence type="ECO:0000313" key="2">
    <source>
        <dbReference type="Proteomes" id="UP000471293"/>
    </source>
</evidence>
<dbReference type="RefSeq" id="WP_164348757.1">
    <property type="nucleotide sequence ID" value="NZ_JAAGLQ010000613.1"/>
</dbReference>
<dbReference type="Proteomes" id="UP000471293">
    <property type="component" value="Unassembled WGS sequence"/>
</dbReference>
<proteinExistence type="predicted"/>
<evidence type="ECO:0000313" key="1">
    <source>
        <dbReference type="EMBL" id="NEA19374.1"/>
    </source>
</evidence>
<name>A0A6N9U6B5_STRHA</name>
<comment type="caution">
    <text evidence="1">The sequence shown here is derived from an EMBL/GenBank/DDBJ whole genome shotgun (WGS) entry which is preliminary data.</text>
</comment>
<dbReference type="EMBL" id="JAAGLQ010000613">
    <property type="protein sequence ID" value="NEA19374.1"/>
    <property type="molecule type" value="Genomic_DNA"/>
</dbReference>
<protein>
    <submittedName>
        <fullName evidence="1">Uncharacterized protein</fullName>
    </submittedName>
</protein>
<gene>
    <name evidence="1" type="ORF">G3I29_28630</name>
</gene>
<sequence length="155" mass="16966">MAELVTQDTIDVLVDFYGFALQDEDDLAVPVPFPEDREVGDEALPLLTVFERRLDFGSACHTHTAVLAWQVWTGEPPADDSEPWEARGEAKIYASTGVLSVEAAAGDARLDLGVADRLWNVRVLCAGRAEVARRAPVEVPEGVERYLAQFWPAAA</sequence>